<evidence type="ECO:0000313" key="3">
    <source>
        <dbReference type="Proteomes" id="UP001597012"/>
    </source>
</evidence>
<accession>A0ABW3B0F8</accession>
<protein>
    <submittedName>
        <fullName evidence="2">Uncharacterized protein</fullName>
    </submittedName>
</protein>
<feature type="transmembrane region" description="Helical" evidence="1">
    <location>
        <begin position="39"/>
        <end position="57"/>
    </location>
</feature>
<feature type="transmembrane region" description="Helical" evidence="1">
    <location>
        <begin position="171"/>
        <end position="189"/>
    </location>
</feature>
<dbReference type="EMBL" id="JBHTHY010000003">
    <property type="protein sequence ID" value="MFD0796817.1"/>
    <property type="molecule type" value="Genomic_DNA"/>
</dbReference>
<dbReference type="RefSeq" id="WP_379932746.1">
    <property type="nucleotide sequence ID" value="NZ_JBHTHY010000003.1"/>
</dbReference>
<keyword evidence="1" id="KW-0812">Transmembrane</keyword>
<feature type="transmembrane region" description="Helical" evidence="1">
    <location>
        <begin position="77"/>
        <end position="94"/>
    </location>
</feature>
<evidence type="ECO:0000313" key="2">
    <source>
        <dbReference type="EMBL" id="MFD0796817.1"/>
    </source>
</evidence>
<keyword evidence="1" id="KW-1133">Transmembrane helix</keyword>
<comment type="caution">
    <text evidence="2">The sequence shown here is derived from an EMBL/GenBank/DDBJ whole genome shotgun (WGS) entry which is preliminary data.</text>
</comment>
<feature type="transmembrane region" description="Helical" evidence="1">
    <location>
        <begin position="204"/>
        <end position="224"/>
    </location>
</feature>
<feature type="transmembrane region" description="Helical" evidence="1">
    <location>
        <begin position="106"/>
        <end position="127"/>
    </location>
</feature>
<proteinExistence type="predicted"/>
<dbReference type="Proteomes" id="UP001597012">
    <property type="component" value="Unassembled WGS sequence"/>
</dbReference>
<evidence type="ECO:0000256" key="1">
    <source>
        <dbReference type="SAM" id="Phobius"/>
    </source>
</evidence>
<name>A0ABW3B0F8_9FLAO</name>
<keyword evidence="3" id="KW-1185">Reference proteome</keyword>
<organism evidence="2 3">
    <name type="scientific">Maribacter chungangensis</name>
    <dbReference type="NCBI Taxonomy" id="1069117"/>
    <lineage>
        <taxon>Bacteria</taxon>
        <taxon>Pseudomonadati</taxon>
        <taxon>Bacteroidota</taxon>
        <taxon>Flavobacteriia</taxon>
        <taxon>Flavobacteriales</taxon>
        <taxon>Flavobacteriaceae</taxon>
        <taxon>Maribacter</taxon>
    </lineage>
</organism>
<feature type="transmembrane region" description="Helical" evidence="1">
    <location>
        <begin position="6"/>
        <end position="27"/>
    </location>
</feature>
<sequence length="236" mass="27642">MTGQVGLFILENAFILVYVLVLALSLIKYKYYYDTKLKALPILLAYILLTEIFGGLIRNIDEIQLIFEEDYQNYNHLIFNILDIVFFLYFFRIYSVSTTNLELKKYVKWGAVLFCLASAVNPFLNSFMLKPQLLAILIGSIAMITFSYMYLKETKKMRVTFSNYHKLLQSISKGLLIFYPFYPVILGIGQTNEALYYKFYLRELLFLLIIILYGYFIIGFVRLGNMKSNTETKKAF</sequence>
<reference evidence="3" key="1">
    <citation type="journal article" date="2019" name="Int. J. Syst. Evol. Microbiol.">
        <title>The Global Catalogue of Microorganisms (GCM) 10K type strain sequencing project: providing services to taxonomists for standard genome sequencing and annotation.</title>
        <authorList>
            <consortium name="The Broad Institute Genomics Platform"/>
            <consortium name="The Broad Institute Genome Sequencing Center for Infectious Disease"/>
            <person name="Wu L."/>
            <person name="Ma J."/>
        </authorList>
    </citation>
    <scope>NUCLEOTIDE SEQUENCE [LARGE SCALE GENOMIC DNA]</scope>
    <source>
        <strain evidence="3">CCUG 61948</strain>
    </source>
</reference>
<gene>
    <name evidence="2" type="ORF">ACFQZJ_05055</name>
</gene>
<feature type="transmembrane region" description="Helical" evidence="1">
    <location>
        <begin position="133"/>
        <end position="151"/>
    </location>
</feature>
<keyword evidence="1" id="KW-0472">Membrane</keyword>